<accession>A0A848KR92</accession>
<dbReference type="PANTHER" id="PTHR33169">
    <property type="entry name" value="PADR-FAMILY TRANSCRIPTIONAL REGULATOR"/>
    <property type="match status" value="1"/>
</dbReference>
<protein>
    <submittedName>
        <fullName evidence="2">PadR family transcriptional regulator</fullName>
    </submittedName>
</protein>
<dbReference type="Proteomes" id="UP000550729">
    <property type="component" value="Unassembled WGS sequence"/>
</dbReference>
<dbReference type="EMBL" id="JABBNB010000005">
    <property type="protein sequence ID" value="NMO00910.1"/>
    <property type="molecule type" value="Genomic_DNA"/>
</dbReference>
<keyword evidence="3" id="KW-1185">Reference proteome</keyword>
<comment type="caution">
    <text evidence="2">The sequence shown here is derived from an EMBL/GenBank/DDBJ whole genome shotgun (WGS) entry which is preliminary data.</text>
</comment>
<evidence type="ECO:0000259" key="1">
    <source>
        <dbReference type="Pfam" id="PF03551"/>
    </source>
</evidence>
<sequence length="208" mass="23400">MAHKRKVANLLGLAVLSTLFERPMHRYEIATVLRERGKDRDMSIKWGSLYTVVDNLTKHGLLEITGTDRDGARPERTIYHITPAGREELADWTRDLLRTPQSGAQPFVAGLSVAAVLAPDDVVALLDERIVTLCATIDSDAATLTEAATHVPRLFLIEDEYMLAMLRAELDWVSSLRDELVASSFPGIDRWRRMHRDGFNPQEVPESH</sequence>
<dbReference type="InterPro" id="IPR005149">
    <property type="entry name" value="Tscrpt_reg_PadR_N"/>
</dbReference>
<name>A0A848KR92_9ACTN</name>
<feature type="domain" description="Transcription regulator PadR N-terminal" evidence="1">
    <location>
        <begin position="15"/>
        <end position="90"/>
    </location>
</feature>
<dbReference type="RefSeq" id="WP_170193410.1">
    <property type="nucleotide sequence ID" value="NZ_JABBNB010000005.1"/>
</dbReference>
<dbReference type="AlphaFoldDB" id="A0A848KR92"/>
<gene>
    <name evidence="2" type="ORF">HH308_06745</name>
</gene>
<dbReference type="SUPFAM" id="SSF46785">
    <property type="entry name" value="Winged helix' DNA-binding domain"/>
    <property type="match status" value="1"/>
</dbReference>
<reference evidence="2 3" key="1">
    <citation type="submission" date="2020-04" db="EMBL/GenBank/DDBJ databases">
        <title>Gordonia sp. nov. TBRC 11910.</title>
        <authorList>
            <person name="Suriyachadkun C."/>
        </authorList>
    </citation>
    <scope>NUCLEOTIDE SEQUENCE [LARGE SCALE GENOMIC DNA]</scope>
    <source>
        <strain evidence="2 3">TBRC 11910</strain>
    </source>
</reference>
<organism evidence="2 3">
    <name type="scientific">Gordonia asplenii</name>
    <dbReference type="NCBI Taxonomy" id="2725283"/>
    <lineage>
        <taxon>Bacteria</taxon>
        <taxon>Bacillati</taxon>
        <taxon>Actinomycetota</taxon>
        <taxon>Actinomycetes</taxon>
        <taxon>Mycobacteriales</taxon>
        <taxon>Gordoniaceae</taxon>
        <taxon>Gordonia</taxon>
    </lineage>
</organism>
<dbReference type="Gene3D" id="1.10.10.10">
    <property type="entry name" value="Winged helix-like DNA-binding domain superfamily/Winged helix DNA-binding domain"/>
    <property type="match status" value="1"/>
</dbReference>
<dbReference type="PANTHER" id="PTHR33169:SF14">
    <property type="entry name" value="TRANSCRIPTIONAL REGULATOR RV3488"/>
    <property type="match status" value="1"/>
</dbReference>
<dbReference type="InterPro" id="IPR052509">
    <property type="entry name" value="Metal_resp_DNA-bind_regulator"/>
</dbReference>
<dbReference type="InterPro" id="IPR036388">
    <property type="entry name" value="WH-like_DNA-bd_sf"/>
</dbReference>
<evidence type="ECO:0000313" key="3">
    <source>
        <dbReference type="Proteomes" id="UP000550729"/>
    </source>
</evidence>
<proteinExistence type="predicted"/>
<evidence type="ECO:0000313" key="2">
    <source>
        <dbReference type="EMBL" id="NMO00910.1"/>
    </source>
</evidence>
<dbReference type="Pfam" id="PF03551">
    <property type="entry name" value="PadR"/>
    <property type="match status" value="1"/>
</dbReference>
<dbReference type="InterPro" id="IPR036390">
    <property type="entry name" value="WH_DNA-bd_sf"/>
</dbReference>